<reference evidence="1 2" key="1">
    <citation type="journal article" date="2012" name="Genome Biol.">
        <title>Sequencing three crocodilian genomes to illuminate the evolution of archosaurs and amniotes.</title>
        <authorList>
            <person name="St John J.A."/>
            <person name="Braun E.L."/>
            <person name="Isberg S.R."/>
            <person name="Miles L.G."/>
            <person name="Chong A.Y."/>
            <person name="Gongora J."/>
            <person name="Dalzell P."/>
            <person name="Moran C."/>
            <person name="Bed'hom B."/>
            <person name="Abzhanov A."/>
            <person name="Burgess S.C."/>
            <person name="Cooksey A.M."/>
            <person name="Castoe T.A."/>
            <person name="Crawford N.G."/>
            <person name="Densmore L.D."/>
            <person name="Drew J.C."/>
            <person name="Edwards S.V."/>
            <person name="Faircloth B.C."/>
            <person name="Fujita M.K."/>
            <person name="Greenwold M.J."/>
            <person name="Hoffmann F.G."/>
            <person name="Howard J.M."/>
            <person name="Iguchi T."/>
            <person name="Janes D.E."/>
            <person name="Khan S.Y."/>
            <person name="Kohno S."/>
            <person name="de Koning A.J."/>
            <person name="Lance S.L."/>
            <person name="McCarthy F.M."/>
            <person name="McCormack J.E."/>
            <person name="Merchant M.E."/>
            <person name="Peterson D.G."/>
            <person name="Pollock D.D."/>
            <person name="Pourmand N."/>
            <person name="Raney B.J."/>
            <person name="Roessler K.A."/>
            <person name="Sanford J.R."/>
            <person name="Sawyer R.H."/>
            <person name="Schmidt C.J."/>
            <person name="Triplett E.W."/>
            <person name="Tuberville T.D."/>
            <person name="Venegas-Anaya M."/>
            <person name="Howard J.T."/>
            <person name="Jarvis E.D."/>
            <person name="Guillette L.J.Jr."/>
            <person name="Glenn T.C."/>
            <person name="Green R.E."/>
            <person name="Ray D.A."/>
        </authorList>
    </citation>
    <scope>NUCLEOTIDE SEQUENCE [LARGE SCALE GENOMIC DNA]</scope>
    <source>
        <strain evidence="1">KSC_2009_1</strain>
    </source>
</reference>
<accession>A0A151NEJ5</accession>
<sequence>MVAVEKRVNKMEIASNIPYRIWNLIAVRGLLIIKCKCKEAEQKGSLDLSSAVLAAFDPLRKYPHCLPVGV</sequence>
<protein>
    <submittedName>
        <fullName evidence="1">Uncharacterized protein</fullName>
    </submittedName>
</protein>
<organism evidence="1 2">
    <name type="scientific">Alligator mississippiensis</name>
    <name type="common">American alligator</name>
    <dbReference type="NCBI Taxonomy" id="8496"/>
    <lineage>
        <taxon>Eukaryota</taxon>
        <taxon>Metazoa</taxon>
        <taxon>Chordata</taxon>
        <taxon>Craniata</taxon>
        <taxon>Vertebrata</taxon>
        <taxon>Euteleostomi</taxon>
        <taxon>Archelosauria</taxon>
        <taxon>Archosauria</taxon>
        <taxon>Crocodylia</taxon>
        <taxon>Alligatoridae</taxon>
        <taxon>Alligatorinae</taxon>
        <taxon>Alligator</taxon>
    </lineage>
</organism>
<proteinExistence type="predicted"/>
<comment type="caution">
    <text evidence="1">The sequence shown here is derived from an EMBL/GenBank/DDBJ whole genome shotgun (WGS) entry which is preliminary data.</text>
</comment>
<dbReference type="EMBL" id="AKHW03003201">
    <property type="protein sequence ID" value="KYO35243.1"/>
    <property type="molecule type" value="Genomic_DNA"/>
</dbReference>
<dbReference type="Proteomes" id="UP000050525">
    <property type="component" value="Unassembled WGS sequence"/>
</dbReference>
<dbReference type="AlphaFoldDB" id="A0A151NEJ5"/>
<evidence type="ECO:0000313" key="2">
    <source>
        <dbReference type="Proteomes" id="UP000050525"/>
    </source>
</evidence>
<name>A0A151NEJ5_ALLMI</name>
<evidence type="ECO:0000313" key="1">
    <source>
        <dbReference type="EMBL" id="KYO35243.1"/>
    </source>
</evidence>
<keyword evidence="2" id="KW-1185">Reference proteome</keyword>
<gene>
    <name evidence="1" type="ORF">Y1Q_0007858</name>
</gene>